<proteinExistence type="predicted"/>
<evidence type="ECO:0000313" key="3">
    <source>
        <dbReference type="Proteomes" id="UP000000763"/>
    </source>
</evidence>
<evidence type="ECO:0000256" key="1">
    <source>
        <dbReference type="SAM" id="MobiDB-lite"/>
    </source>
</evidence>
<organism evidence="2 3">
    <name type="scientific">Oryza sativa subsp. japonica</name>
    <name type="common">Rice</name>
    <dbReference type="NCBI Taxonomy" id="39947"/>
    <lineage>
        <taxon>Eukaryota</taxon>
        <taxon>Viridiplantae</taxon>
        <taxon>Streptophyta</taxon>
        <taxon>Embryophyta</taxon>
        <taxon>Tracheophyta</taxon>
        <taxon>Spermatophyta</taxon>
        <taxon>Magnoliopsida</taxon>
        <taxon>Liliopsida</taxon>
        <taxon>Poales</taxon>
        <taxon>Poaceae</taxon>
        <taxon>BOP clade</taxon>
        <taxon>Oryzoideae</taxon>
        <taxon>Oryzeae</taxon>
        <taxon>Oryzinae</taxon>
        <taxon>Oryza</taxon>
        <taxon>Oryza sativa</taxon>
    </lineage>
</organism>
<dbReference type="AlphaFoldDB" id="Q8S7N2"/>
<evidence type="ECO:0000313" key="2">
    <source>
        <dbReference type="EMBL" id="AAL86495.1"/>
    </source>
</evidence>
<protein>
    <submittedName>
        <fullName evidence="2">Uncharacterized protein</fullName>
    </submittedName>
</protein>
<gene>
    <name evidence="2" type="primary">OSJNBa0095C07.31</name>
</gene>
<dbReference type="EMBL" id="AC077693">
    <property type="protein sequence ID" value="AAL86495.1"/>
    <property type="molecule type" value="Genomic_DNA"/>
</dbReference>
<reference evidence="3" key="2">
    <citation type="journal article" date="2008" name="Nucleic Acids Res.">
        <title>The rice annotation project database (RAP-DB): 2008 update.</title>
        <authorList>
            <consortium name="The rice annotation project (RAP)"/>
        </authorList>
    </citation>
    <scope>GENOME REANNOTATION</scope>
    <source>
        <strain evidence="3">cv. Nipponbare</strain>
    </source>
</reference>
<reference evidence="3" key="1">
    <citation type="journal article" date="2005" name="Nature">
        <title>The map-based sequence of the rice genome.</title>
        <authorList>
            <consortium name="International rice genome sequencing project (IRGSP)"/>
            <person name="Matsumoto T."/>
            <person name="Wu J."/>
            <person name="Kanamori H."/>
            <person name="Katayose Y."/>
            <person name="Fujisawa M."/>
            <person name="Namiki N."/>
            <person name="Mizuno H."/>
            <person name="Yamamoto K."/>
            <person name="Antonio B.A."/>
            <person name="Baba T."/>
            <person name="Sakata K."/>
            <person name="Nagamura Y."/>
            <person name="Aoki H."/>
            <person name="Arikawa K."/>
            <person name="Arita K."/>
            <person name="Bito T."/>
            <person name="Chiden Y."/>
            <person name="Fujitsuka N."/>
            <person name="Fukunaka R."/>
            <person name="Hamada M."/>
            <person name="Harada C."/>
            <person name="Hayashi A."/>
            <person name="Hijishita S."/>
            <person name="Honda M."/>
            <person name="Hosokawa S."/>
            <person name="Ichikawa Y."/>
            <person name="Idonuma A."/>
            <person name="Iijima M."/>
            <person name="Ikeda M."/>
            <person name="Ikeno M."/>
            <person name="Ito K."/>
            <person name="Ito S."/>
            <person name="Ito T."/>
            <person name="Ito Y."/>
            <person name="Ito Y."/>
            <person name="Iwabuchi A."/>
            <person name="Kamiya K."/>
            <person name="Karasawa W."/>
            <person name="Kurita K."/>
            <person name="Katagiri S."/>
            <person name="Kikuta A."/>
            <person name="Kobayashi H."/>
            <person name="Kobayashi N."/>
            <person name="Machita K."/>
            <person name="Maehara T."/>
            <person name="Masukawa M."/>
            <person name="Mizubayashi T."/>
            <person name="Mukai Y."/>
            <person name="Nagasaki H."/>
            <person name="Nagata Y."/>
            <person name="Naito S."/>
            <person name="Nakashima M."/>
            <person name="Nakama Y."/>
            <person name="Nakamichi Y."/>
            <person name="Nakamura M."/>
            <person name="Meguro A."/>
            <person name="Negishi M."/>
            <person name="Ohta I."/>
            <person name="Ohta T."/>
            <person name="Okamoto M."/>
            <person name="Ono N."/>
            <person name="Saji S."/>
            <person name="Sakaguchi M."/>
            <person name="Sakai K."/>
            <person name="Shibata M."/>
            <person name="Shimokawa T."/>
            <person name="Song J."/>
            <person name="Takazaki Y."/>
            <person name="Terasawa K."/>
            <person name="Tsugane M."/>
            <person name="Tsuji K."/>
            <person name="Ueda S."/>
            <person name="Waki K."/>
            <person name="Yamagata H."/>
            <person name="Yamamoto M."/>
            <person name="Yamamoto S."/>
            <person name="Yamane H."/>
            <person name="Yoshiki S."/>
            <person name="Yoshihara R."/>
            <person name="Yukawa K."/>
            <person name="Zhong H."/>
            <person name="Yano M."/>
            <person name="Yuan Q."/>
            <person name="Ouyang S."/>
            <person name="Liu J."/>
            <person name="Jones K.M."/>
            <person name="Gansberger K."/>
            <person name="Moffat K."/>
            <person name="Hill J."/>
            <person name="Bera J."/>
            <person name="Fadrosh D."/>
            <person name="Jin S."/>
            <person name="Johri S."/>
            <person name="Kim M."/>
            <person name="Overton L."/>
            <person name="Reardon M."/>
            <person name="Tsitrin T."/>
            <person name="Vuong H."/>
            <person name="Weaver B."/>
            <person name="Ciecko A."/>
            <person name="Tallon L."/>
            <person name="Jackson J."/>
            <person name="Pai G."/>
            <person name="Aken S.V."/>
            <person name="Utterback T."/>
            <person name="Reidmuller S."/>
            <person name="Feldblyum T."/>
            <person name="Hsiao J."/>
            <person name="Zismann V."/>
            <person name="Iobst S."/>
            <person name="de Vazeille A.R."/>
            <person name="Buell C.R."/>
            <person name="Ying K."/>
            <person name="Li Y."/>
            <person name="Lu T."/>
            <person name="Huang Y."/>
            <person name="Zhao Q."/>
            <person name="Feng Q."/>
            <person name="Zhang L."/>
            <person name="Zhu J."/>
            <person name="Weng Q."/>
            <person name="Mu J."/>
            <person name="Lu Y."/>
            <person name="Fan D."/>
            <person name="Liu Y."/>
            <person name="Guan J."/>
            <person name="Zhang Y."/>
            <person name="Yu S."/>
            <person name="Liu X."/>
            <person name="Zhang Y."/>
            <person name="Hong G."/>
            <person name="Han B."/>
            <person name="Choisne N."/>
            <person name="Demange N."/>
            <person name="Orjeda G."/>
            <person name="Samain S."/>
            <person name="Cattolico L."/>
            <person name="Pelletier E."/>
            <person name="Couloux A."/>
            <person name="Segurens B."/>
            <person name="Wincker P."/>
            <person name="D'Hont A."/>
            <person name="Scarpelli C."/>
            <person name="Weissenbach J."/>
            <person name="Salanoubat M."/>
            <person name="Quetier F."/>
            <person name="Yu Y."/>
            <person name="Kim H.R."/>
            <person name="Rambo T."/>
            <person name="Currie J."/>
            <person name="Collura K."/>
            <person name="Luo M."/>
            <person name="Yang T."/>
            <person name="Ammiraju J.S.S."/>
            <person name="Engler F."/>
            <person name="Soderlund C."/>
            <person name="Wing R.A."/>
            <person name="Palmer L.E."/>
            <person name="de la Bastide M."/>
            <person name="Spiegel L."/>
            <person name="Nascimento L."/>
            <person name="Zutavern T."/>
            <person name="O'Shaughnessy A."/>
            <person name="Dike S."/>
            <person name="Dedhia N."/>
            <person name="Preston R."/>
            <person name="Balija V."/>
            <person name="McCombie W.R."/>
            <person name="Chow T."/>
            <person name="Chen H."/>
            <person name="Chung M."/>
            <person name="Chen C."/>
            <person name="Shaw J."/>
            <person name="Wu H."/>
            <person name="Hsiao K."/>
            <person name="Chao Y."/>
            <person name="Chu M."/>
            <person name="Cheng C."/>
            <person name="Hour A."/>
            <person name="Lee P."/>
            <person name="Lin S."/>
            <person name="Lin Y."/>
            <person name="Liou J."/>
            <person name="Liu S."/>
            <person name="Hsing Y."/>
            <person name="Raghuvanshi S."/>
            <person name="Mohanty A."/>
            <person name="Bharti A.K."/>
            <person name="Gaur A."/>
            <person name="Gupta V."/>
            <person name="Kumar D."/>
            <person name="Ravi V."/>
            <person name="Vij S."/>
            <person name="Kapur A."/>
            <person name="Khurana P."/>
            <person name="Khurana P."/>
            <person name="Khurana J.P."/>
            <person name="Tyagi A.K."/>
            <person name="Gaikwad K."/>
            <person name="Singh A."/>
            <person name="Dalal V."/>
            <person name="Srivastava S."/>
            <person name="Dixit A."/>
            <person name="Pal A.K."/>
            <person name="Ghazi I.A."/>
            <person name="Yadav M."/>
            <person name="Pandit A."/>
            <person name="Bhargava A."/>
            <person name="Sureshbabu K."/>
            <person name="Batra K."/>
            <person name="Sharma T.R."/>
            <person name="Mohapatra T."/>
            <person name="Singh N.K."/>
            <person name="Messing J."/>
            <person name="Nelson A.B."/>
            <person name="Fuks G."/>
            <person name="Kavchok S."/>
            <person name="Keizer G."/>
            <person name="Linton E."/>
            <person name="Llaca V."/>
            <person name="Song R."/>
            <person name="Tanyolac B."/>
            <person name="Young S."/>
            <person name="Ho-Il K."/>
            <person name="Hahn J.H."/>
            <person name="Sangsakoo G."/>
            <person name="Vanavichit A."/>
            <person name="de Mattos Luiz.A.T."/>
            <person name="Zimmer P.D."/>
            <person name="Malone G."/>
            <person name="Dellagostin O."/>
            <person name="de Oliveira A.C."/>
            <person name="Bevan M."/>
            <person name="Bancroft I."/>
            <person name="Minx P."/>
            <person name="Cordum H."/>
            <person name="Wilson R."/>
            <person name="Cheng Z."/>
            <person name="Jin W."/>
            <person name="Jiang J."/>
            <person name="Leong S.A."/>
            <person name="Iwama H."/>
            <person name="Gojobori T."/>
            <person name="Itoh T."/>
            <person name="Niimura Y."/>
            <person name="Fujii Y."/>
            <person name="Habara T."/>
            <person name="Sakai H."/>
            <person name="Sato Y."/>
            <person name="Wilson G."/>
            <person name="Kumar K."/>
            <person name="McCouch S."/>
            <person name="Juretic N."/>
            <person name="Hoen D."/>
            <person name="Wright S."/>
            <person name="Bruskiewich R."/>
            <person name="Bureau T."/>
            <person name="Miyao A."/>
            <person name="Hirochika H."/>
            <person name="Nishikawa T."/>
            <person name="Kadowaki K."/>
            <person name="Sugiura M."/>
            <person name="Burr B."/>
            <person name="Sasaki T."/>
        </authorList>
    </citation>
    <scope>NUCLEOTIDE SEQUENCE [LARGE SCALE GENOMIC DNA]</scope>
    <source>
        <strain evidence="3">cv. Nipponbare</strain>
    </source>
</reference>
<dbReference type="Proteomes" id="UP000000763">
    <property type="component" value="Chromosome 10"/>
</dbReference>
<feature type="region of interest" description="Disordered" evidence="1">
    <location>
        <begin position="14"/>
        <end position="65"/>
    </location>
</feature>
<name>Q8S7N2_ORYSJ</name>
<sequence length="121" mass="12426">MATACGWRRAAEQAGLVAPARPRDSCPRARGRGMWGAAPGAGRTAEAGAGQQQQAAQDRSSTTVTTQAAAADCNVEEESATYWANSVTTGVVVGVGAAFRLLTRSWGRGGFRPWGAETAAS</sequence>
<feature type="compositionally biased region" description="Low complexity" evidence="1">
    <location>
        <begin position="36"/>
        <end position="65"/>
    </location>
</feature>
<accession>Q8S7N2</accession>